<keyword evidence="3" id="KW-1185">Reference proteome</keyword>
<keyword evidence="1" id="KW-0472">Membrane</keyword>
<evidence type="ECO:0000313" key="2">
    <source>
        <dbReference type="EMBL" id="MPC67271.1"/>
    </source>
</evidence>
<reference evidence="2 3" key="1">
    <citation type="submission" date="2019-05" db="EMBL/GenBank/DDBJ databases">
        <title>Another draft genome of Portunus trituberculatus and its Hox gene families provides insights of decapod evolution.</title>
        <authorList>
            <person name="Jeong J.-H."/>
            <person name="Song I."/>
            <person name="Kim S."/>
            <person name="Choi T."/>
            <person name="Kim D."/>
            <person name="Ryu S."/>
            <person name="Kim W."/>
        </authorList>
    </citation>
    <scope>NUCLEOTIDE SEQUENCE [LARGE SCALE GENOMIC DNA]</scope>
    <source>
        <tissue evidence="2">Muscle</tissue>
    </source>
</reference>
<gene>
    <name evidence="2" type="ORF">E2C01_061444</name>
</gene>
<protein>
    <submittedName>
        <fullName evidence="2">Uncharacterized protein</fullName>
    </submittedName>
</protein>
<name>A0A5B7H3V9_PORTR</name>
<feature type="transmembrane region" description="Helical" evidence="1">
    <location>
        <begin position="60"/>
        <end position="80"/>
    </location>
</feature>
<dbReference type="Proteomes" id="UP000324222">
    <property type="component" value="Unassembled WGS sequence"/>
</dbReference>
<keyword evidence="1" id="KW-1133">Transmembrane helix</keyword>
<dbReference type="AlphaFoldDB" id="A0A5B7H3V9"/>
<organism evidence="2 3">
    <name type="scientific">Portunus trituberculatus</name>
    <name type="common">Swimming crab</name>
    <name type="synonym">Neptunus trituberculatus</name>
    <dbReference type="NCBI Taxonomy" id="210409"/>
    <lineage>
        <taxon>Eukaryota</taxon>
        <taxon>Metazoa</taxon>
        <taxon>Ecdysozoa</taxon>
        <taxon>Arthropoda</taxon>
        <taxon>Crustacea</taxon>
        <taxon>Multicrustacea</taxon>
        <taxon>Malacostraca</taxon>
        <taxon>Eumalacostraca</taxon>
        <taxon>Eucarida</taxon>
        <taxon>Decapoda</taxon>
        <taxon>Pleocyemata</taxon>
        <taxon>Brachyura</taxon>
        <taxon>Eubrachyura</taxon>
        <taxon>Portunoidea</taxon>
        <taxon>Portunidae</taxon>
        <taxon>Portuninae</taxon>
        <taxon>Portunus</taxon>
    </lineage>
</organism>
<proteinExistence type="predicted"/>
<dbReference type="EMBL" id="VSRR010026001">
    <property type="protein sequence ID" value="MPC67271.1"/>
    <property type="molecule type" value="Genomic_DNA"/>
</dbReference>
<sequence>MSSAAMCVRGGSRQAVRVLPASPCLPMPHFATFCASVYCLALPLLSPLCFHVAPRLTLRLSSLVAAAATTTTTTTTIIILHTPHPLPFFLVFLFLFSPSSSFSSSSSTLILHLRKYVYDI</sequence>
<evidence type="ECO:0000313" key="3">
    <source>
        <dbReference type="Proteomes" id="UP000324222"/>
    </source>
</evidence>
<feature type="transmembrane region" description="Helical" evidence="1">
    <location>
        <begin position="30"/>
        <end position="53"/>
    </location>
</feature>
<keyword evidence="1" id="KW-0812">Transmembrane</keyword>
<evidence type="ECO:0000256" key="1">
    <source>
        <dbReference type="SAM" id="Phobius"/>
    </source>
</evidence>
<feature type="transmembrane region" description="Helical" evidence="1">
    <location>
        <begin position="86"/>
        <end position="111"/>
    </location>
</feature>
<accession>A0A5B7H3V9</accession>
<comment type="caution">
    <text evidence="2">The sequence shown here is derived from an EMBL/GenBank/DDBJ whole genome shotgun (WGS) entry which is preliminary data.</text>
</comment>